<feature type="compositionally biased region" description="Basic and acidic residues" evidence="1">
    <location>
        <begin position="90"/>
        <end position="106"/>
    </location>
</feature>
<dbReference type="EMBL" id="JAMSHJ010000004">
    <property type="protein sequence ID" value="KAI5419674.1"/>
    <property type="molecule type" value="Genomic_DNA"/>
</dbReference>
<comment type="caution">
    <text evidence="2">The sequence shown here is derived from an EMBL/GenBank/DDBJ whole genome shotgun (WGS) entry which is preliminary data.</text>
</comment>
<name>A0A9D4XGH8_PEA</name>
<reference evidence="2 3" key="1">
    <citation type="journal article" date="2022" name="Nat. Genet.">
        <title>Improved pea reference genome and pan-genome highlight genomic features and evolutionary characteristics.</title>
        <authorList>
            <person name="Yang T."/>
            <person name="Liu R."/>
            <person name="Luo Y."/>
            <person name="Hu S."/>
            <person name="Wang D."/>
            <person name="Wang C."/>
            <person name="Pandey M.K."/>
            <person name="Ge S."/>
            <person name="Xu Q."/>
            <person name="Li N."/>
            <person name="Li G."/>
            <person name="Huang Y."/>
            <person name="Saxena R.K."/>
            <person name="Ji Y."/>
            <person name="Li M."/>
            <person name="Yan X."/>
            <person name="He Y."/>
            <person name="Liu Y."/>
            <person name="Wang X."/>
            <person name="Xiang C."/>
            <person name="Varshney R.K."/>
            <person name="Ding H."/>
            <person name="Gao S."/>
            <person name="Zong X."/>
        </authorList>
    </citation>
    <scope>NUCLEOTIDE SEQUENCE [LARGE SCALE GENOMIC DNA]</scope>
    <source>
        <strain evidence="2 3">cv. Zhongwan 6</strain>
    </source>
</reference>
<evidence type="ECO:0000313" key="3">
    <source>
        <dbReference type="Proteomes" id="UP001058974"/>
    </source>
</evidence>
<dbReference type="Proteomes" id="UP001058974">
    <property type="component" value="Chromosome 4"/>
</dbReference>
<organism evidence="2 3">
    <name type="scientific">Pisum sativum</name>
    <name type="common">Garden pea</name>
    <name type="synonym">Lathyrus oleraceus</name>
    <dbReference type="NCBI Taxonomy" id="3888"/>
    <lineage>
        <taxon>Eukaryota</taxon>
        <taxon>Viridiplantae</taxon>
        <taxon>Streptophyta</taxon>
        <taxon>Embryophyta</taxon>
        <taxon>Tracheophyta</taxon>
        <taxon>Spermatophyta</taxon>
        <taxon>Magnoliopsida</taxon>
        <taxon>eudicotyledons</taxon>
        <taxon>Gunneridae</taxon>
        <taxon>Pentapetalae</taxon>
        <taxon>rosids</taxon>
        <taxon>fabids</taxon>
        <taxon>Fabales</taxon>
        <taxon>Fabaceae</taxon>
        <taxon>Papilionoideae</taxon>
        <taxon>50 kb inversion clade</taxon>
        <taxon>NPAAA clade</taxon>
        <taxon>Hologalegina</taxon>
        <taxon>IRL clade</taxon>
        <taxon>Fabeae</taxon>
        <taxon>Lathyrus</taxon>
    </lineage>
</organism>
<dbReference type="Gramene" id="Psat04G0373100-T1">
    <property type="protein sequence ID" value="KAI5419674.1"/>
    <property type="gene ID" value="KIW84_043731"/>
</dbReference>
<proteinExistence type="predicted"/>
<protein>
    <recommendedName>
        <fullName evidence="4">Aminotransferase-like plant mobile domain-containing protein</fullName>
    </recommendedName>
</protein>
<feature type="region of interest" description="Disordered" evidence="1">
    <location>
        <begin position="89"/>
        <end position="125"/>
    </location>
</feature>
<dbReference type="AlphaFoldDB" id="A0A9D4XGH8"/>
<sequence length="125" mass="14240">MTNTFQLPYGMLTPTFFDVASITSLRPIGETFDPNESDEDTIKFDGNHARFSRYIEDYHVIDDDNVFNKEHIAFLSLWLSRYVEHKKRTREIASSKADDPTIKGDATEAIPDPIHVGDSSPILPH</sequence>
<keyword evidence="3" id="KW-1185">Reference proteome</keyword>
<evidence type="ECO:0000313" key="2">
    <source>
        <dbReference type="EMBL" id="KAI5419674.1"/>
    </source>
</evidence>
<evidence type="ECO:0008006" key="4">
    <source>
        <dbReference type="Google" id="ProtNLM"/>
    </source>
</evidence>
<evidence type="ECO:0000256" key="1">
    <source>
        <dbReference type="SAM" id="MobiDB-lite"/>
    </source>
</evidence>
<gene>
    <name evidence="2" type="ORF">KIW84_043731</name>
</gene>
<accession>A0A9D4XGH8</accession>